<dbReference type="EMBL" id="ML121532">
    <property type="protein sequence ID" value="RPB27067.1"/>
    <property type="molecule type" value="Genomic_DNA"/>
</dbReference>
<evidence type="ECO:0000256" key="2">
    <source>
        <dbReference type="ARBA" id="ARBA00022670"/>
    </source>
</evidence>
<dbReference type="AlphaFoldDB" id="A0A3N4LW08"/>
<evidence type="ECO:0000256" key="1">
    <source>
        <dbReference type="ARBA" id="ARBA00011079"/>
    </source>
</evidence>
<comment type="similarity">
    <text evidence="1">Belongs to the peptidase S28 family.</text>
</comment>
<dbReference type="InterPro" id="IPR008758">
    <property type="entry name" value="Peptidase_S28"/>
</dbReference>
<gene>
    <name evidence="6" type="ORF">L211DRAFT_779952</name>
</gene>
<dbReference type="GO" id="GO:0008239">
    <property type="term" value="F:dipeptidyl-peptidase activity"/>
    <property type="evidence" value="ECO:0007669"/>
    <property type="project" value="TreeGrafter"/>
</dbReference>
<evidence type="ECO:0000256" key="4">
    <source>
        <dbReference type="ARBA" id="ARBA00022801"/>
    </source>
</evidence>
<dbReference type="OrthoDB" id="1735038at2759"/>
<keyword evidence="2" id="KW-0645">Protease</keyword>
<dbReference type="Proteomes" id="UP000267821">
    <property type="component" value="Unassembled WGS sequence"/>
</dbReference>
<dbReference type="PANTHER" id="PTHR11010:SF109">
    <property type="entry name" value="PEPTIDASE, FAMILY S28, PUTATIVE (AFU_ORTHOLOGUE AFUA_4G03790)-RELATED"/>
    <property type="match status" value="1"/>
</dbReference>
<proteinExistence type="inferred from homology"/>
<keyword evidence="7" id="KW-1185">Reference proteome</keyword>
<evidence type="ECO:0000256" key="5">
    <source>
        <dbReference type="ARBA" id="ARBA00023180"/>
    </source>
</evidence>
<evidence type="ECO:0000256" key="3">
    <source>
        <dbReference type="ARBA" id="ARBA00022729"/>
    </source>
</evidence>
<evidence type="ECO:0000313" key="7">
    <source>
        <dbReference type="Proteomes" id="UP000267821"/>
    </source>
</evidence>
<name>A0A3N4LW08_9PEZI</name>
<dbReference type="SUPFAM" id="SSF53474">
    <property type="entry name" value="alpha/beta-Hydrolases"/>
    <property type="match status" value="1"/>
</dbReference>
<dbReference type="PANTHER" id="PTHR11010">
    <property type="entry name" value="PROTEASE S28 PRO-X CARBOXYPEPTIDASE-RELATED"/>
    <property type="match status" value="1"/>
</dbReference>
<keyword evidence="3" id="KW-0732">Signal</keyword>
<keyword evidence="4" id="KW-0378">Hydrolase</keyword>
<accession>A0A3N4LW08</accession>
<keyword evidence="5" id="KW-0325">Glycoprotein</keyword>
<dbReference type="Gene3D" id="3.40.50.1820">
    <property type="entry name" value="alpha/beta hydrolase"/>
    <property type="match status" value="2"/>
</dbReference>
<sequence length="508" mass="57542">MIHNGTVILPINHFGHSPTPYTFANRFWVVDQYYKPGGPVFTFDTGEASDGFLYHGYLTSNASFFNQYLQEFGAMGVLWEHRYYGKSSPYPINRNTTSEQLRWLTTEQALEDFAVFANKFKWKIGGGGATYNNTVGGLVGKVVDLNPKRTPWVHVGGSYPGARAAMLRDRYPETVFAAYASSAPVQASTNMTFYWDQIYRGLVNYGYENCTRNIKSALDYIDSQLTRPDTAVAIKHMFLGRTAEKNSNEAFSDLLFYPLTDWQSSGATPLIQEFCAVLEGSNDSVQEDSRENSGKVLADRWAKWPGFVDLVNESNQDGWCEGYVQSNEVEPNCNVDEKFTGILGISWTWQYCTEWGFLQATNLGPHALGSKFNTLQHQQDLCYRQFPDGLSSAYLPSSPRDRETNLKFGGWNMRPSNVFWTGGEFDPWRTLSPLSNEDFSGKFRTTTKIPKCNVKKSITEPLFGYLLSNAEHAYDFNTLKETPEAAVPQRLFAQALKEWLKCFSPQYV</sequence>
<evidence type="ECO:0000313" key="6">
    <source>
        <dbReference type="EMBL" id="RPB27067.1"/>
    </source>
</evidence>
<organism evidence="6 7">
    <name type="scientific">Terfezia boudieri ATCC MYA-4762</name>
    <dbReference type="NCBI Taxonomy" id="1051890"/>
    <lineage>
        <taxon>Eukaryota</taxon>
        <taxon>Fungi</taxon>
        <taxon>Dikarya</taxon>
        <taxon>Ascomycota</taxon>
        <taxon>Pezizomycotina</taxon>
        <taxon>Pezizomycetes</taxon>
        <taxon>Pezizales</taxon>
        <taxon>Pezizaceae</taxon>
        <taxon>Terfezia</taxon>
    </lineage>
</organism>
<dbReference type="Pfam" id="PF05577">
    <property type="entry name" value="Peptidase_S28"/>
    <property type="match status" value="2"/>
</dbReference>
<dbReference type="InParanoid" id="A0A3N4LW08"/>
<dbReference type="GO" id="GO:0006508">
    <property type="term" value="P:proteolysis"/>
    <property type="evidence" value="ECO:0007669"/>
    <property type="project" value="UniProtKB-KW"/>
</dbReference>
<protein>
    <submittedName>
        <fullName evidence="6">Peptidase S28</fullName>
    </submittedName>
</protein>
<dbReference type="FunFam" id="3.40.50.1820:FF:000636">
    <property type="entry name" value="Serine peptidase, family S28, putative"/>
    <property type="match status" value="1"/>
</dbReference>
<dbReference type="GO" id="GO:0070008">
    <property type="term" value="F:serine-type exopeptidase activity"/>
    <property type="evidence" value="ECO:0007669"/>
    <property type="project" value="InterPro"/>
</dbReference>
<dbReference type="InterPro" id="IPR029058">
    <property type="entry name" value="AB_hydrolase_fold"/>
</dbReference>
<reference evidence="6 7" key="1">
    <citation type="journal article" date="2018" name="Nat. Ecol. Evol.">
        <title>Pezizomycetes genomes reveal the molecular basis of ectomycorrhizal truffle lifestyle.</title>
        <authorList>
            <person name="Murat C."/>
            <person name="Payen T."/>
            <person name="Noel B."/>
            <person name="Kuo A."/>
            <person name="Morin E."/>
            <person name="Chen J."/>
            <person name="Kohler A."/>
            <person name="Krizsan K."/>
            <person name="Balestrini R."/>
            <person name="Da Silva C."/>
            <person name="Montanini B."/>
            <person name="Hainaut M."/>
            <person name="Levati E."/>
            <person name="Barry K.W."/>
            <person name="Belfiori B."/>
            <person name="Cichocki N."/>
            <person name="Clum A."/>
            <person name="Dockter R.B."/>
            <person name="Fauchery L."/>
            <person name="Guy J."/>
            <person name="Iotti M."/>
            <person name="Le Tacon F."/>
            <person name="Lindquist E.A."/>
            <person name="Lipzen A."/>
            <person name="Malagnac F."/>
            <person name="Mello A."/>
            <person name="Molinier V."/>
            <person name="Miyauchi S."/>
            <person name="Poulain J."/>
            <person name="Riccioni C."/>
            <person name="Rubini A."/>
            <person name="Sitrit Y."/>
            <person name="Splivallo R."/>
            <person name="Traeger S."/>
            <person name="Wang M."/>
            <person name="Zifcakova L."/>
            <person name="Wipf D."/>
            <person name="Zambonelli A."/>
            <person name="Paolocci F."/>
            <person name="Nowrousian M."/>
            <person name="Ottonello S."/>
            <person name="Baldrian P."/>
            <person name="Spatafora J.W."/>
            <person name="Henrissat B."/>
            <person name="Nagy L.G."/>
            <person name="Aury J.M."/>
            <person name="Wincker P."/>
            <person name="Grigoriev I.V."/>
            <person name="Bonfante P."/>
            <person name="Martin F.M."/>
        </authorList>
    </citation>
    <scope>NUCLEOTIDE SEQUENCE [LARGE SCALE GENOMIC DNA]</scope>
    <source>
        <strain evidence="6 7">ATCC MYA-4762</strain>
    </source>
</reference>